<dbReference type="AlphaFoldDB" id="A0A2N5V1Q9"/>
<dbReference type="EMBL" id="PGCI01000062">
    <property type="protein sequence ID" value="PLW43933.1"/>
    <property type="molecule type" value="Genomic_DNA"/>
</dbReference>
<organism evidence="2 3">
    <name type="scientific">Puccinia coronata f. sp. avenae</name>
    <dbReference type="NCBI Taxonomy" id="200324"/>
    <lineage>
        <taxon>Eukaryota</taxon>
        <taxon>Fungi</taxon>
        <taxon>Dikarya</taxon>
        <taxon>Basidiomycota</taxon>
        <taxon>Pucciniomycotina</taxon>
        <taxon>Pucciniomycetes</taxon>
        <taxon>Pucciniales</taxon>
        <taxon>Pucciniaceae</taxon>
        <taxon>Puccinia</taxon>
    </lineage>
</organism>
<evidence type="ECO:0000256" key="1">
    <source>
        <dbReference type="SAM" id="SignalP"/>
    </source>
</evidence>
<protein>
    <submittedName>
        <fullName evidence="2">Uncharacterized protein</fullName>
    </submittedName>
</protein>
<comment type="caution">
    <text evidence="2">The sequence shown here is derived from an EMBL/GenBank/DDBJ whole genome shotgun (WGS) entry which is preliminary data.</text>
</comment>
<feature type="signal peptide" evidence="1">
    <location>
        <begin position="1"/>
        <end position="18"/>
    </location>
</feature>
<gene>
    <name evidence="2" type="ORF">PCASD_06503</name>
</gene>
<reference evidence="2 3" key="1">
    <citation type="submission" date="2017-11" db="EMBL/GenBank/DDBJ databases">
        <title>De novo assembly and phasing of dikaryotic genomes from two isolates of Puccinia coronata f. sp. avenae, the causal agent of oat crown rust.</title>
        <authorList>
            <person name="Miller M.E."/>
            <person name="Zhang Y."/>
            <person name="Omidvar V."/>
            <person name="Sperschneider J."/>
            <person name="Schwessinger B."/>
            <person name="Raley C."/>
            <person name="Palmer J.M."/>
            <person name="Garnica D."/>
            <person name="Upadhyaya N."/>
            <person name="Rathjen J."/>
            <person name="Taylor J.M."/>
            <person name="Park R.F."/>
            <person name="Dodds P.N."/>
            <person name="Hirsch C.D."/>
            <person name="Kianian S.F."/>
            <person name="Figueroa M."/>
        </authorList>
    </citation>
    <scope>NUCLEOTIDE SEQUENCE [LARGE SCALE GENOMIC DNA]</scope>
    <source>
        <strain evidence="2">12SD80</strain>
    </source>
</reference>
<keyword evidence="1" id="KW-0732">Signal</keyword>
<evidence type="ECO:0000313" key="2">
    <source>
        <dbReference type="EMBL" id="PLW43933.1"/>
    </source>
</evidence>
<accession>A0A2N5V1Q9</accession>
<feature type="chain" id="PRO_5014969789" evidence="1">
    <location>
        <begin position="19"/>
        <end position="72"/>
    </location>
</feature>
<evidence type="ECO:0000313" key="3">
    <source>
        <dbReference type="Proteomes" id="UP000235392"/>
    </source>
</evidence>
<sequence>MRSAIVASFLACVSLVSAFPTDPSTSQPDPPCGYPKPGHGTGCDASKQPVYYAMPISPLHGPVSPIKPEPLP</sequence>
<proteinExistence type="predicted"/>
<name>A0A2N5V1Q9_9BASI</name>
<dbReference type="Proteomes" id="UP000235392">
    <property type="component" value="Unassembled WGS sequence"/>
</dbReference>